<feature type="domain" description="G" evidence="3">
    <location>
        <begin position="129"/>
        <end position="202"/>
    </location>
</feature>
<dbReference type="Pfam" id="PF01926">
    <property type="entry name" value="MMR_HSR1"/>
    <property type="match status" value="1"/>
</dbReference>
<dbReference type="Gene3D" id="3.40.50.300">
    <property type="entry name" value="P-loop containing nucleotide triphosphate hydrolases"/>
    <property type="match status" value="1"/>
</dbReference>
<dbReference type="GO" id="GO:0003924">
    <property type="term" value="F:GTPase activity"/>
    <property type="evidence" value="ECO:0007669"/>
    <property type="project" value="TreeGrafter"/>
</dbReference>
<dbReference type="GO" id="GO:0032543">
    <property type="term" value="P:mitochondrial translation"/>
    <property type="evidence" value="ECO:0007669"/>
    <property type="project" value="TreeGrafter"/>
</dbReference>
<dbReference type="InterPro" id="IPR023179">
    <property type="entry name" value="GTP-bd_ortho_bundle_sf"/>
</dbReference>
<dbReference type="EMBL" id="LKCW01000124">
    <property type="protein sequence ID" value="KPM38802.1"/>
    <property type="molecule type" value="Genomic_DNA"/>
</dbReference>
<sequence>MAQFIPRQAFAVPNSIPKTYYLGHHAAAQAKIVKTLSNISLVLECRDFRLPLSTHNPQLERALAGRERVVVYTKSDLAVDSPHAGDALRRLYGDRLVFWDKHKASATKSLFKKVKEVARAVDSLTGMRALIVGMPNVGKSTLLNALRRTGTPTRTTKVARTGDQAGVTRKVGTPVRILESEEQGGVGDGVYVLDTPGIFQPYVDDGETMIKIALVQGIKKGLIPDDILVDYLLFRMNLWDPTIYARYCEPTNDINDFLTAVAKKEGKIKAGGVPNWSEAAARVLSQWRSGNLGKYVLDDLSESTVQDYQTRMLEPKLSLNQAKKQQKQARSQERAGA</sequence>
<dbReference type="PANTHER" id="PTHR45782">
    <property type="entry name" value="MITOCHONDRIAL RIBOSOME-ASSOCIATED GTPASE 1"/>
    <property type="match status" value="1"/>
</dbReference>
<comment type="caution">
    <text evidence="4">The sequence shown here is derived from an EMBL/GenBank/DDBJ whole genome shotgun (WGS) entry which is preliminary data.</text>
</comment>
<dbReference type="InterPro" id="IPR027417">
    <property type="entry name" value="P-loop_NTPase"/>
</dbReference>
<keyword evidence="5" id="KW-1185">Reference proteome</keyword>
<keyword evidence="2" id="KW-0342">GTP-binding</keyword>
<evidence type="ECO:0000313" key="4">
    <source>
        <dbReference type="EMBL" id="KPM38802.1"/>
    </source>
</evidence>
<dbReference type="AlphaFoldDB" id="A0A0P7ALZ5"/>
<proteinExistence type="predicted"/>
<reference evidence="4 5" key="1">
    <citation type="submission" date="2015-09" db="EMBL/GenBank/DDBJ databases">
        <title>Draft genome of a European isolate of the apple canker pathogen Neonectria ditissima.</title>
        <authorList>
            <person name="Gomez-Cortecero A."/>
            <person name="Harrison R.J."/>
            <person name="Armitage A.D."/>
        </authorList>
    </citation>
    <scope>NUCLEOTIDE SEQUENCE [LARGE SCALE GENOMIC DNA]</scope>
    <source>
        <strain evidence="4 5">R09/05</strain>
    </source>
</reference>
<dbReference type="InterPro" id="IPR006073">
    <property type="entry name" value="GTP-bd"/>
</dbReference>
<evidence type="ECO:0000259" key="3">
    <source>
        <dbReference type="Pfam" id="PF01926"/>
    </source>
</evidence>
<accession>A0A0P7ALZ5</accession>
<organism evidence="4 5">
    <name type="scientific">Neonectria ditissima</name>
    <dbReference type="NCBI Taxonomy" id="78410"/>
    <lineage>
        <taxon>Eukaryota</taxon>
        <taxon>Fungi</taxon>
        <taxon>Dikarya</taxon>
        <taxon>Ascomycota</taxon>
        <taxon>Pezizomycotina</taxon>
        <taxon>Sordariomycetes</taxon>
        <taxon>Hypocreomycetidae</taxon>
        <taxon>Hypocreales</taxon>
        <taxon>Nectriaceae</taxon>
        <taxon>Neonectria</taxon>
    </lineage>
</organism>
<evidence type="ECO:0000313" key="5">
    <source>
        <dbReference type="Proteomes" id="UP000050424"/>
    </source>
</evidence>
<dbReference type="OrthoDB" id="269151at2759"/>
<dbReference type="Gene3D" id="1.10.1580.10">
    <property type="match status" value="1"/>
</dbReference>
<dbReference type="GO" id="GO:0005739">
    <property type="term" value="C:mitochondrion"/>
    <property type="evidence" value="ECO:0007669"/>
    <property type="project" value="TreeGrafter"/>
</dbReference>
<dbReference type="PANTHER" id="PTHR45782:SF4">
    <property type="entry name" value="MITOCHONDRIAL RIBOSOME-ASSOCIATED GTPASE 1"/>
    <property type="match status" value="1"/>
</dbReference>
<evidence type="ECO:0000256" key="1">
    <source>
        <dbReference type="ARBA" id="ARBA00022741"/>
    </source>
</evidence>
<dbReference type="GO" id="GO:0005525">
    <property type="term" value="F:GTP binding"/>
    <property type="evidence" value="ECO:0007669"/>
    <property type="project" value="UniProtKB-KW"/>
</dbReference>
<evidence type="ECO:0000256" key="2">
    <source>
        <dbReference type="ARBA" id="ARBA00023134"/>
    </source>
</evidence>
<keyword evidence="1" id="KW-0547">Nucleotide-binding</keyword>
<gene>
    <name evidence="4" type="ORF">AK830_g7789</name>
</gene>
<dbReference type="SUPFAM" id="SSF52540">
    <property type="entry name" value="P-loop containing nucleoside triphosphate hydrolases"/>
    <property type="match status" value="1"/>
</dbReference>
<dbReference type="STRING" id="78410.A0A0P7ALZ5"/>
<protein>
    <recommendedName>
        <fullName evidence="3">G domain-containing protein</fullName>
    </recommendedName>
</protein>
<dbReference type="Proteomes" id="UP000050424">
    <property type="component" value="Unassembled WGS sequence"/>
</dbReference>
<name>A0A0P7ALZ5_9HYPO</name>